<evidence type="ECO:0000259" key="11">
    <source>
        <dbReference type="PROSITE" id="PS50880"/>
    </source>
</evidence>
<dbReference type="InterPro" id="IPR013498">
    <property type="entry name" value="Topo_IA_Znf"/>
</dbReference>
<dbReference type="PATRIC" id="fig|1410657.5.peg.1993"/>
<dbReference type="CDD" id="cd03363">
    <property type="entry name" value="TOPRIM_TopoIA_TopoI"/>
    <property type="match status" value="1"/>
</dbReference>
<sequence length="695" mass="78800">MKNLVIVESPSKSKTIAKYLGEDFIVTSSKGHIRDLATTGKGGLGIDLENDYAPNYSISRGKKDVVKELKKYVKDADYVYLATDPDREGEAISWHLAQVLDIDMDQNNRIEFHEVTKNAITQALEHPRKIDQNLVKSQETRRVLDRIIGFKLSKLLQRKIKSKSAGRVQSVALRLICEKEEEIKAFVPEEYWNITASFEKDHTKFEAQLTKHKTKKCEIKNGEEAQKIFDSLSKDFTVESLKKSVKKRNSKAPFITSTLQQEASSKLNFKAKRTMSIAQKLYEGIDLGEDTVGLITYMRTDSIRLAPEFVAEAKDYITEKYGKEYVGRAKVSKKTENVQDAHEGIRPTSIKRTPESVKEYLSAEQFKLYSLIYARAMASLMAPAKMDATSIVLDNNDYKFNASGSVMKFDGYLRVYGQYEKASNEVLPALKEEEVLTSTDIDKQQHFTKPPARYTEAKLIKELEELGIGRPSTYASIIDTIVTRDYVQIDNKSFIPTESGILTNKKLLEYFDSIINVEYTAYMENALDEIANGQDTYVNAISKFEEKFEPLLEKAYDGMEKIEPKKTGEKCPECGGDLVVRKGRYGEFVACSNFPECKYIKKDENDKTGEPTGETCPKCGSPMVYKRGRYGMFEACSNYPKCKHIKGQEPKETGEKCPNCGSPIVIKRGRFGEFKACSNYPKCKTIIKDTKKTDE</sequence>
<dbReference type="Gene3D" id="1.10.460.10">
    <property type="entry name" value="Topoisomerase I, domain 2"/>
    <property type="match status" value="1"/>
</dbReference>
<dbReference type="InterPro" id="IPR013826">
    <property type="entry name" value="Topo_IA_cen_sub3"/>
</dbReference>
<dbReference type="InterPro" id="IPR023405">
    <property type="entry name" value="Topo_IA_core_domain"/>
</dbReference>
<dbReference type="InterPro" id="IPR003601">
    <property type="entry name" value="Topo_IA_2"/>
</dbReference>
<evidence type="ECO:0000256" key="1">
    <source>
        <dbReference type="ARBA" id="ARBA00000213"/>
    </source>
</evidence>
<dbReference type="InterPro" id="IPR013825">
    <property type="entry name" value="Topo_IA_cen_sub2"/>
</dbReference>
<feature type="domain" description="Topo IA-type catalytic" evidence="12">
    <location>
        <begin position="131"/>
        <end position="552"/>
    </location>
</feature>
<dbReference type="GO" id="GO:0005694">
    <property type="term" value="C:chromosome"/>
    <property type="evidence" value="ECO:0007669"/>
    <property type="project" value="InterPro"/>
</dbReference>
<keyword evidence="7 10" id="KW-0799">Topoisomerase</keyword>
<dbReference type="Gene3D" id="3.30.65.10">
    <property type="entry name" value="Bacterial Topoisomerase I, domain 1"/>
    <property type="match status" value="3"/>
</dbReference>
<name>A0A0R2HME7_9FIRM</name>
<dbReference type="Pfam" id="PF01751">
    <property type="entry name" value="Toprim"/>
    <property type="match status" value="1"/>
</dbReference>
<keyword evidence="5" id="KW-0862">Zinc</keyword>
<dbReference type="InterPro" id="IPR028612">
    <property type="entry name" value="Topoisom_1_IA"/>
</dbReference>
<dbReference type="PANTHER" id="PTHR42785:SF1">
    <property type="entry name" value="DNA TOPOISOMERASE"/>
    <property type="match status" value="1"/>
</dbReference>
<dbReference type="PROSITE" id="PS00396">
    <property type="entry name" value="TOPO_IA_1"/>
    <property type="match status" value="1"/>
</dbReference>
<dbReference type="Gene3D" id="1.10.290.10">
    <property type="entry name" value="Topoisomerase I, domain 4"/>
    <property type="match status" value="1"/>
</dbReference>
<evidence type="ECO:0000256" key="7">
    <source>
        <dbReference type="ARBA" id="ARBA00023029"/>
    </source>
</evidence>
<dbReference type="GO" id="GO:0003917">
    <property type="term" value="F:DNA topoisomerase type I (single strand cut, ATP-independent) activity"/>
    <property type="evidence" value="ECO:0007669"/>
    <property type="project" value="UniProtKB-UniRule"/>
</dbReference>
<dbReference type="GO" id="GO:0006265">
    <property type="term" value="P:DNA topological change"/>
    <property type="evidence" value="ECO:0007669"/>
    <property type="project" value="UniProtKB-UniRule"/>
</dbReference>
<evidence type="ECO:0000256" key="5">
    <source>
        <dbReference type="ARBA" id="ARBA00022833"/>
    </source>
</evidence>
<dbReference type="InterPro" id="IPR023406">
    <property type="entry name" value="Topo_IA_AS"/>
</dbReference>
<dbReference type="InterPro" id="IPR000380">
    <property type="entry name" value="Topo_IA"/>
</dbReference>
<dbReference type="InterPro" id="IPR005733">
    <property type="entry name" value="TopoI_bac-type"/>
</dbReference>
<accession>A0A0R2HME7</accession>
<feature type="region of interest" description="Interaction with DNA" evidence="10">
    <location>
        <begin position="164"/>
        <end position="169"/>
    </location>
</feature>
<organism evidence="13 14">
    <name type="scientific">Kandleria vitulina DSM 20405</name>
    <dbReference type="NCBI Taxonomy" id="1410657"/>
    <lineage>
        <taxon>Bacteria</taxon>
        <taxon>Bacillati</taxon>
        <taxon>Bacillota</taxon>
        <taxon>Erysipelotrichia</taxon>
        <taxon>Erysipelotrichales</taxon>
        <taxon>Coprobacillaceae</taxon>
        <taxon>Kandleria</taxon>
    </lineage>
</organism>
<dbReference type="Gene3D" id="2.70.20.10">
    <property type="entry name" value="Topoisomerase I, domain 3"/>
    <property type="match status" value="1"/>
</dbReference>
<feature type="site" description="Interaction with DNA" evidence="10">
    <location>
        <position position="141"/>
    </location>
</feature>
<evidence type="ECO:0000259" key="12">
    <source>
        <dbReference type="PROSITE" id="PS52039"/>
    </source>
</evidence>
<dbReference type="EMBL" id="JQBL01000007">
    <property type="protein sequence ID" value="KRN50612.1"/>
    <property type="molecule type" value="Genomic_DNA"/>
</dbReference>
<dbReference type="GO" id="GO:0003677">
    <property type="term" value="F:DNA binding"/>
    <property type="evidence" value="ECO:0007669"/>
    <property type="project" value="UniProtKB-KW"/>
</dbReference>
<dbReference type="PROSITE" id="PS52039">
    <property type="entry name" value="TOPO_IA_2"/>
    <property type="match status" value="1"/>
</dbReference>
<feature type="domain" description="Toprim" evidence="11">
    <location>
        <begin position="2"/>
        <end position="116"/>
    </location>
</feature>
<dbReference type="NCBIfam" id="TIGR01051">
    <property type="entry name" value="topA_bact"/>
    <property type="match status" value="1"/>
</dbReference>
<feature type="site" description="Interaction with DNA" evidence="10">
    <location>
        <position position="484"/>
    </location>
</feature>
<comment type="similarity">
    <text evidence="2 10">Belongs to the type IA topoisomerase family.</text>
</comment>
<dbReference type="Pfam" id="PF01131">
    <property type="entry name" value="Topoisom_bac"/>
    <property type="match status" value="1"/>
</dbReference>
<dbReference type="EC" id="5.6.2.1" evidence="10"/>
<dbReference type="SUPFAM" id="SSF57783">
    <property type="entry name" value="Zinc beta-ribbon"/>
    <property type="match status" value="3"/>
</dbReference>
<keyword evidence="14" id="KW-1185">Reference proteome</keyword>
<dbReference type="InterPro" id="IPR034149">
    <property type="entry name" value="TOPRIM_TopoI"/>
</dbReference>
<dbReference type="CDD" id="cd00186">
    <property type="entry name" value="TOP1Ac"/>
    <property type="match status" value="1"/>
</dbReference>
<keyword evidence="3" id="KW-0479">Metal-binding</keyword>
<evidence type="ECO:0000256" key="2">
    <source>
        <dbReference type="ARBA" id="ARBA00009446"/>
    </source>
</evidence>
<dbReference type="InterPro" id="IPR013824">
    <property type="entry name" value="Topo_IA_cen_sub1"/>
</dbReference>
<feature type="site" description="Interaction with DNA" evidence="10">
    <location>
        <position position="145"/>
    </location>
</feature>
<dbReference type="SMART" id="SM00436">
    <property type="entry name" value="TOP1Bc"/>
    <property type="match status" value="1"/>
</dbReference>
<evidence type="ECO:0000256" key="6">
    <source>
        <dbReference type="ARBA" id="ARBA00022842"/>
    </source>
</evidence>
<feature type="site" description="Interaction with DNA" evidence="10">
    <location>
        <position position="32"/>
    </location>
</feature>
<dbReference type="AlphaFoldDB" id="A0A0R2HME7"/>
<dbReference type="Proteomes" id="UP000051841">
    <property type="component" value="Unassembled WGS sequence"/>
</dbReference>
<dbReference type="RefSeq" id="WP_031588933.1">
    <property type="nucleotide sequence ID" value="NZ_JNKN01000007.1"/>
</dbReference>
<keyword evidence="9 10" id="KW-0413">Isomerase</keyword>
<evidence type="ECO:0000313" key="14">
    <source>
        <dbReference type="Proteomes" id="UP000051841"/>
    </source>
</evidence>
<dbReference type="Pfam" id="PF01396">
    <property type="entry name" value="Zn_ribbon_Top1"/>
    <property type="match status" value="3"/>
</dbReference>
<evidence type="ECO:0000256" key="10">
    <source>
        <dbReference type="HAMAP-Rule" id="MF_00952"/>
    </source>
</evidence>
<comment type="function">
    <text evidence="10">Releases the supercoiling and torsional tension of DNA, which is introduced during the DNA replication and transcription, by transiently cleaving and rejoining one strand of the DNA duplex. Introduces a single-strand break via transesterification at a target site in duplex DNA. The scissile phosphodiester is attacked by the catalytic tyrosine of the enzyme, resulting in the formation of a DNA-(5'-phosphotyrosyl)-enzyme intermediate and the expulsion of a 3'-OH DNA strand. The free DNA strand then undergoes passage around the unbroken strand, thus removing DNA supercoils. Finally, in the religation step, the DNA 3'-OH attacks the covalent intermediate to expel the active-site tyrosine and restore the DNA phosphodiester backbone.</text>
</comment>
<protein>
    <recommendedName>
        <fullName evidence="10">DNA topoisomerase 1</fullName>
        <ecNumber evidence="10">5.6.2.1</ecNumber>
    </recommendedName>
    <alternativeName>
        <fullName evidence="10">DNA topoisomerase I</fullName>
    </alternativeName>
</protein>
<evidence type="ECO:0000256" key="3">
    <source>
        <dbReference type="ARBA" id="ARBA00022723"/>
    </source>
</evidence>
<evidence type="ECO:0000256" key="4">
    <source>
        <dbReference type="ARBA" id="ARBA00022771"/>
    </source>
</evidence>
<keyword evidence="4" id="KW-0863">Zinc-finger</keyword>
<dbReference type="InterPro" id="IPR003602">
    <property type="entry name" value="Topo_IA_DNA-bd_dom"/>
</dbReference>
<feature type="active site" description="O-(5'-phospho-DNA)-tyrosine intermediate" evidence="10">
    <location>
        <position position="297"/>
    </location>
</feature>
<dbReference type="HAMAP" id="MF_00952">
    <property type="entry name" value="Topoisom_1_prok"/>
    <property type="match status" value="1"/>
</dbReference>
<evidence type="ECO:0000256" key="9">
    <source>
        <dbReference type="ARBA" id="ARBA00023235"/>
    </source>
</evidence>
<evidence type="ECO:0000256" key="8">
    <source>
        <dbReference type="ARBA" id="ARBA00023125"/>
    </source>
</evidence>
<comment type="catalytic activity">
    <reaction evidence="1 10">
        <text>ATP-independent breakage of single-stranded DNA, followed by passage and rejoining.</text>
        <dbReference type="EC" id="5.6.2.1"/>
    </reaction>
</comment>
<dbReference type="SMART" id="SM00437">
    <property type="entry name" value="TOP1Ac"/>
    <property type="match status" value="1"/>
</dbReference>
<proteinExistence type="inferred from homology"/>
<evidence type="ECO:0000313" key="13">
    <source>
        <dbReference type="EMBL" id="KRN50612.1"/>
    </source>
</evidence>
<reference evidence="13 14" key="1">
    <citation type="journal article" date="2015" name="Genome Announc.">
        <title>Expanding the biotechnology potential of lactobacilli through comparative genomics of 213 strains and associated genera.</title>
        <authorList>
            <person name="Sun Z."/>
            <person name="Harris H.M."/>
            <person name="McCann A."/>
            <person name="Guo C."/>
            <person name="Argimon S."/>
            <person name="Zhang W."/>
            <person name="Yang X."/>
            <person name="Jeffery I.B."/>
            <person name="Cooney J.C."/>
            <person name="Kagawa T.F."/>
            <person name="Liu W."/>
            <person name="Song Y."/>
            <person name="Salvetti E."/>
            <person name="Wrobel A."/>
            <person name="Rasinkangas P."/>
            <person name="Parkhill J."/>
            <person name="Rea M.C."/>
            <person name="O'Sullivan O."/>
            <person name="Ritari J."/>
            <person name="Douillard F.P."/>
            <person name="Paul Ross R."/>
            <person name="Yang R."/>
            <person name="Briner A.E."/>
            <person name="Felis G.E."/>
            <person name="de Vos W.M."/>
            <person name="Barrangou R."/>
            <person name="Klaenhammer T.R."/>
            <person name="Caufield P.W."/>
            <person name="Cui Y."/>
            <person name="Zhang H."/>
            <person name="O'Toole P.W."/>
        </authorList>
    </citation>
    <scope>NUCLEOTIDE SEQUENCE [LARGE SCALE GENOMIC DNA]</scope>
    <source>
        <strain evidence="13 14">DSM 20405</strain>
    </source>
</reference>
<dbReference type="PRINTS" id="PR00417">
    <property type="entry name" value="PRTPISMRASEI"/>
</dbReference>
<comment type="subunit">
    <text evidence="10">Monomer.</text>
</comment>
<comment type="caution">
    <text evidence="10">Lacks conserved residue(s) required for the propagation of feature annotation.</text>
</comment>
<keyword evidence="6" id="KW-0460">Magnesium</keyword>
<dbReference type="SUPFAM" id="SSF56712">
    <property type="entry name" value="Prokaryotic type I DNA topoisomerase"/>
    <property type="match status" value="1"/>
</dbReference>
<dbReference type="SMART" id="SM00493">
    <property type="entry name" value="TOPRIM"/>
    <property type="match status" value="1"/>
</dbReference>
<feature type="site" description="Interaction with DNA" evidence="10">
    <location>
        <position position="142"/>
    </location>
</feature>
<keyword evidence="8 10" id="KW-0238">DNA-binding</keyword>
<dbReference type="InterPro" id="IPR013497">
    <property type="entry name" value="Topo_IA_cen"/>
</dbReference>
<dbReference type="Gene3D" id="3.40.50.140">
    <property type="match status" value="1"/>
</dbReference>
<dbReference type="GO" id="GO:0008270">
    <property type="term" value="F:zinc ion binding"/>
    <property type="evidence" value="ECO:0007669"/>
    <property type="project" value="UniProtKB-KW"/>
</dbReference>
<dbReference type="PROSITE" id="PS50880">
    <property type="entry name" value="TOPRIM"/>
    <property type="match status" value="1"/>
</dbReference>
<dbReference type="InterPro" id="IPR006171">
    <property type="entry name" value="TOPRIM_dom"/>
</dbReference>
<feature type="site" description="Interaction with DNA" evidence="10">
    <location>
        <position position="299"/>
    </location>
</feature>
<comment type="caution">
    <text evidence="13">The sequence shown here is derived from an EMBL/GenBank/DDBJ whole genome shotgun (WGS) entry which is preliminary data.</text>
</comment>
<gene>
    <name evidence="10" type="primary">topA</name>
    <name evidence="13" type="ORF">IV49_GL001931</name>
</gene>
<dbReference type="PANTHER" id="PTHR42785">
    <property type="entry name" value="DNA TOPOISOMERASE, TYPE IA, CORE"/>
    <property type="match status" value="1"/>
</dbReference>